<evidence type="ECO:0000313" key="2">
    <source>
        <dbReference type="Proteomes" id="UP000241645"/>
    </source>
</evidence>
<dbReference type="RefSeq" id="WP_106836838.1">
    <property type="nucleotide sequence ID" value="NZ_JARMLW010000035.1"/>
</dbReference>
<name>A0ABX5FGI2_9BACL</name>
<evidence type="ECO:0008006" key="3">
    <source>
        <dbReference type="Google" id="ProtNLM"/>
    </source>
</evidence>
<dbReference type="EMBL" id="PXZO01000076">
    <property type="protein sequence ID" value="PSK01703.1"/>
    <property type="molecule type" value="Genomic_DNA"/>
</dbReference>
<proteinExistence type="predicted"/>
<keyword evidence="2" id="KW-1185">Reference proteome</keyword>
<sequence>MTEYEVTTDQNPIDFGADGPHAIIQNIRMIMASPAYSCPMDRGFAWSPDVDSPLPIAQARTAARITEAIHTNEPRAEVVSVKFEGDGLEGLLKPRVKVRIRDGTI</sequence>
<dbReference type="SUPFAM" id="SSF160719">
    <property type="entry name" value="gpW/gp25-like"/>
    <property type="match status" value="1"/>
</dbReference>
<evidence type="ECO:0000313" key="1">
    <source>
        <dbReference type="EMBL" id="PSK01703.1"/>
    </source>
</evidence>
<comment type="caution">
    <text evidence="1">The sequence shown here is derived from an EMBL/GenBank/DDBJ whole genome shotgun (WGS) entry which is preliminary data.</text>
</comment>
<reference evidence="1 2" key="1">
    <citation type="submission" date="2018-03" db="EMBL/GenBank/DDBJ databases">
        <title>Brevisbacillus phylogenomics.</title>
        <authorList>
            <person name="Dunlap C."/>
        </authorList>
    </citation>
    <scope>NUCLEOTIDE SEQUENCE [LARGE SCALE GENOMIC DNA]</scope>
    <source>
        <strain evidence="1 2">NRRL B-41110</strain>
    </source>
</reference>
<accession>A0ABX5FGI2</accession>
<protein>
    <recommendedName>
        <fullName evidence="3">IraD/Gp25-like domain-containing protein</fullName>
    </recommendedName>
</protein>
<dbReference type="Proteomes" id="UP000241645">
    <property type="component" value="Unassembled WGS sequence"/>
</dbReference>
<gene>
    <name evidence="1" type="ORF">C7R92_31305</name>
</gene>
<organism evidence="1 2">
    <name type="scientific">Brevibacillus porteri</name>
    <dbReference type="NCBI Taxonomy" id="2126350"/>
    <lineage>
        <taxon>Bacteria</taxon>
        <taxon>Bacillati</taxon>
        <taxon>Bacillota</taxon>
        <taxon>Bacilli</taxon>
        <taxon>Bacillales</taxon>
        <taxon>Paenibacillaceae</taxon>
        <taxon>Brevibacillus</taxon>
    </lineage>
</organism>
<dbReference type="GeneID" id="95754552"/>
<dbReference type="Gene3D" id="3.10.450.40">
    <property type="match status" value="1"/>
</dbReference>